<evidence type="ECO:0000313" key="11">
    <source>
        <dbReference type="EMBL" id="CAC8196750.1"/>
    </source>
</evidence>
<feature type="region of interest" description="Disordered" evidence="1">
    <location>
        <begin position="1"/>
        <end position="20"/>
    </location>
</feature>
<dbReference type="RefSeq" id="WP_001549626.1">
    <property type="nucleotide sequence ID" value="NZ_JAHNHF010000128.1"/>
</dbReference>
<name>A0A0D6H766_STAAU</name>
<evidence type="ECO:0000313" key="23">
    <source>
        <dbReference type="Proteomes" id="UP000294017"/>
    </source>
</evidence>
<reference evidence="22 23" key="5">
    <citation type="submission" date="2018-11" db="EMBL/GenBank/DDBJ databases">
        <title>Genomic profiling of Staphylococcus species from a Poultry farm system in KwaZulu-Natal, South Africa.</title>
        <authorList>
            <person name="Amoako D.G."/>
            <person name="Somboro A.M."/>
            <person name="Abia A.L.K."/>
            <person name="Bester L.A."/>
            <person name="Essack S.Y."/>
        </authorList>
    </citation>
    <scope>NUCLEOTIDE SEQUENCE [LARGE SCALE GENOMIC DNA]</scope>
    <source>
        <strain evidence="20 23">SA12</strain>
        <strain evidence="19 22">SA9</strain>
    </source>
</reference>
<evidence type="ECO:0000313" key="18">
    <source>
        <dbReference type="EMBL" id="NDP56625.1"/>
    </source>
</evidence>
<dbReference type="Proteomes" id="UP000505390">
    <property type="component" value="Unassembled WGS sequence"/>
</dbReference>
<dbReference type="Proteomes" id="UP000459702">
    <property type="component" value="Unassembled WGS sequence"/>
</dbReference>
<gene>
    <name evidence="15" type="ORF">ACR79_07370</name>
    <name evidence="3" type="ORF">CNH36_12440</name>
    <name evidence="19" type="ORF">EIG94_11755</name>
    <name evidence="20" type="ORF">EIH03_05875</name>
    <name evidence="14" type="ORF">EP54_02250</name>
    <name evidence="13" type="ORF">EQ90_01115</name>
    <name evidence="16" type="ORF">GO814_07240</name>
    <name evidence="17" type="ORF">GO942_00980</name>
    <name evidence="18" type="ORF">GZ130_08415</name>
    <name evidence="12" type="ORF">NCTC13131_01557</name>
    <name evidence="4" type="ORF">SAMEA1029512_01178</name>
    <name evidence="5" type="ORF">SAMEA1029528_02043</name>
    <name evidence="6" type="ORF">SAMEA2078260_00034</name>
    <name evidence="8" type="ORF">SAMEA2078588_00341</name>
    <name evidence="9" type="ORF">SAMEA2080344_00586</name>
    <name evidence="7" type="ORF">SAMEA2081063_01579</name>
    <name evidence="10" type="ORF">SAMEA4008575_01066</name>
    <name evidence="11" type="ORF">SAMEA70146418_00518</name>
</gene>
<dbReference type="Proteomes" id="UP000052129">
    <property type="component" value="Unassembled WGS sequence"/>
</dbReference>
<reference evidence="31 32" key="6">
    <citation type="submission" date="2019-11" db="EMBL/GenBank/DDBJ databases">
        <title>Implementation of targeted gown and glove precautions to prevent Staphylococcus aureus acquisition in community-based nursing homes.</title>
        <authorList>
            <person name="Stine O.C."/>
        </authorList>
    </citation>
    <scope>NUCLEOTIDE SEQUENCE [LARGE SCALE GENOMIC DNA]</scope>
    <source>
        <strain evidence="17 32">S_1081.LBCF.DN</strain>
        <strain evidence="16 31">S_2062.LAUP.DI</strain>
    </source>
</reference>
<dbReference type="EMBL" id="WPXC01000004">
    <property type="protein sequence ID" value="MVM09263.1"/>
    <property type="molecule type" value="Genomic_DNA"/>
</dbReference>
<dbReference type="EMBL" id="CACTPI010000008">
    <property type="protein sequence ID" value="CAA4142479.1"/>
    <property type="molecule type" value="Genomic_DNA"/>
</dbReference>
<dbReference type="Pfam" id="PF18135">
    <property type="entry name" value="Type_ISP_C"/>
    <property type="match status" value="1"/>
</dbReference>
<dbReference type="Proteomes" id="UP000507112">
    <property type="component" value="Unassembled WGS sequence"/>
</dbReference>
<dbReference type="Proteomes" id="UP000293434">
    <property type="component" value="Unassembled WGS sequence"/>
</dbReference>
<dbReference type="EMBL" id="CP023391">
    <property type="protein sequence ID" value="ATC72390.1"/>
    <property type="molecule type" value="Genomic_DNA"/>
</dbReference>
<evidence type="ECO:0000313" key="30">
    <source>
        <dbReference type="Proteomes" id="UP000466646"/>
    </source>
</evidence>
<dbReference type="Proteomes" id="UP000442696">
    <property type="component" value="Unassembled WGS sequence"/>
</dbReference>
<evidence type="ECO:0000313" key="20">
    <source>
        <dbReference type="EMBL" id="RZI07521.1"/>
    </source>
</evidence>
<keyword evidence="14" id="KW-0547">Nucleotide-binding</keyword>
<feature type="compositionally biased region" description="Basic and acidic residues" evidence="1">
    <location>
        <begin position="1"/>
        <end position="17"/>
    </location>
</feature>
<evidence type="ECO:0000313" key="32">
    <source>
        <dbReference type="Proteomes" id="UP000478867"/>
    </source>
</evidence>
<evidence type="ECO:0000313" key="26">
    <source>
        <dbReference type="Proteomes" id="UP000443506"/>
    </source>
</evidence>
<accession>A0A0D6H766</accession>
<evidence type="ECO:0000313" key="31">
    <source>
        <dbReference type="Proteomes" id="UP000471199"/>
    </source>
</evidence>
<dbReference type="EMBL" id="RQTF01000089">
    <property type="protein sequence ID" value="RZI07521.1"/>
    <property type="molecule type" value="Genomic_DNA"/>
</dbReference>
<evidence type="ECO:0000313" key="15">
    <source>
        <dbReference type="EMBL" id="KSA80010.1"/>
    </source>
</evidence>
<evidence type="ECO:0000313" key="24">
    <source>
        <dbReference type="Proteomes" id="UP000442696"/>
    </source>
</evidence>
<proteinExistence type="predicted"/>
<evidence type="ECO:0000313" key="29">
    <source>
        <dbReference type="Proteomes" id="UP000459702"/>
    </source>
</evidence>
<dbReference type="EMBL" id="UAUZ02000002">
    <property type="protein sequence ID" value="CAD7354028.1"/>
    <property type="molecule type" value="Genomic_DNA"/>
</dbReference>
<dbReference type="Proteomes" id="UP000478867">
    <property type="component" value="Unassembled WGS sequence"/>
</dbReference>
<dbReference type="Proteomes" id="UP000466646">
    <property type="component" value="Unassembled WGS sequence"/>
</dbReference>
<keyword evidence="14" id="KW-0347">Helicase</keyword>
<evidence type="ECO:0000313" key="6">
    <source>
        <dbReference type="EMBL" id="CAA4263390.1"/>
    </source>
</evidence>
<keyword evidence="14" id="KW-0378">Hydrolase</keyword>
<dbReference type="EMBL" id="CACURZ010000002">
    <property type="protein sequence ID" value="CAA6317946.1"/>
    <property type="molecule type" value="Genomic_DNA"/>
</dbReference>
<dbReference type="EMBL" id="CACTQT010000001">
    <property type="protein sequence ID" value="CAA4263390.1"/>
    <property type="molecule type" value="Genomic_DNA"/>
</dbReference>
<dbReference type="InterPro" id="IPR041635">
    <property type="entry name" value="Type_ISP_LLaBIII_C"/>
</dbReference>
<dbReference type="Proteomes" id="UP000294017">
    <property type="component" value="Unassembled WGS sequence"/>
</dbReference>
<dbReference type="EMBL" id="LALQ01000006">
    <property type="protein sequence ID" value="KMR58269.1"/>
    <property type="molecule type" value="Genomic_DNA"/>
</dbReference>
<dbReference type="GO" id="GO:0004386">
    <property type="term" value="F:helicase activity"/>
    <property type="evidence" value="ECO:0007669"/>
    <property type="project" value="UniProtKB-KW"/>
</dbReference>
<dbReference type="EMBL" id="LALJ01000003">
    <property type="protein sequence ID" value="KMR38078.1"/>
    <property type="molecule type" value="Genomic_DNA"/>
</dbReference>
<dbReference type="Proteomes" id="UP000443708">
    <property type="component" value="Unassembled WGS sequence"/>
</dbReference>
<evidence type="ECO:0000259" key="2">
    <source>
        <dbReference type="Pfam" id="PF18135"/>
    </source>
</evidence>
<evidence type="ECO:0000313" key="34">
    <source>
        <dbReference type="Proteomes" id="UP000507112"/>
    </source>
</evidence>
<evidence type="ECO:0000313" key="17">
    <source>
        <dbReference type="EMBL" id="MVM09263.1"/>
    </source>
</evidence>
<dbReference type="EMBL" id="JAAFLG010000016">
    <property type="protein sequence ID" value="NDP56625.1"/>
    <property type="molecule type" value="Genomic_DNA"/>
</dbReference>
<evidence type="ECO:0000313" key="8">
    <source>
        <dbReference type="EMBL" id="CAA6044846.1"/>
    </source>
</evidence>
<dbReference type="EMBL" id="RQTC01000219">
    <property type="protein sequence ID" value="RZH91628.1"/>
    <property type="molecule type" value="Genomic_DNA"/>
</dbReference>
<protein>
    <submittedName>
        <fullName evidence="4 14">Helicase</fullName>
    </submittedName>
    <submittedName>
        <fullName evidence="6">Putative helicase</fullName>
    </submittedName>
</protein>
<dbReference type="EMBL" id="CAIGXB010000002">
    <property type="protein sequence ID" value="CAC5785828.1"/>
    <property type="molecule type" value="Genomic_DNA"/>
</dbReference>
<dbReference type="EMBL" id="LFVP01000004">
    <property type="protein sequence ID" value="KSA80010.1"/>
    <property type="molecule type" value="Genomic_DNA"/>
</dbReference>
<dbReference type="AlphaFoldDB" id="A0A0D6H766"/>
<feature type="domain" description="Type ISP restriction-modification enzyme LLaBIII C-terminal specificity" evidence="2">
    <location>
        <begin position="111"/>
        <end position="364"/>
    </location>
</feature>
<sequence length="365" mass="42746">MRGDQRTQGEKSRKEGGKIFGSGSRAPIAISILVKDGSYNHDIYYNDIGEYLTREQKLDTLMKHQSIVNLKSLNVLPDKNNDWINQRDINYENYLPMYDSKDIENSIYLDQFNGVNSARDNWVTNFSNEKALVNAKLLVDNYNSEIDRLIDILDSRERINLVNKDETFISWTRGLTQKFSKGKNISINPERIVKFMHRPFTKKWIVYDKNIMEMPSRYYNIMENTGQVIYIQGQGMNKEFSAMITDILPNFQFIGNGKGFATYKGKDSLRLVDNISNSFKKKINLNSEEIVYYIYAILHHKYYVNKYSSDLSKGFPRIPILKDVYGFVEIGRELVELHLNYEKQLNWDGVEIIYNNMNPNYKVEK</sequence>
<evidence type="ECO:0000313" key="27">
    <source>
        <dbReference type="Proteomes" id="UP000443708"/>
    </source>
</evidence>
<dbReference type="Proteomes" id="UP000217245">
    <property type="component" value="Chromosome"/>
</dbReference>
<dbReference type="EMBL" id="CACUNS010000002">
    <property type="protein sequence ID" value="CAA6044846.1"/>
    <property type="molecule type" value="Genomic_DNA"/>
</dbReference>
<dbReference type="Proteomes" id="UP000471199">
    <property type="component" value="Unassembled WGS sequence"/>
</dbReference>
<evidence type="ECO:0000313" key="3">
    <source>
        <dbReference type="EMBL" id="ATC72390.1"/>
    </source>
</evidence>
<evidence type="ECO:0000313" key="33">
    <source>
        <dbReference type="Proteomes" id="UP000505390"/>
    </source>
</evidence>
<evidence type="ECO:0000313" key="21">
    <source>
        <dbReference type="Proteomes" id="UP000217245"/>
    </source>
</evidence>
<evidence type="ECO:0000256" key="1">
    <source>
        <dbReference type="SAM" id="MobiDB-lite"/>
    </source>
</evidence>
<dbReference type="Proteomes" id="UP000459586">
    <property type="component" value="Unassembled WGS sequence"/>
</dbReference>
<evidence type="ECO:0000313" key="9">
    <source>
        <dbReference type="EMBL" id="CAA6317946.1"/>
    </source>
</evidence>
<dbReference type="EMBL" id="CACTWD010000008">
    <property type="protein sequence ID" value="CAA4686265.1"/>
    <property type="molecule type" value="Genomic_DNA"/>
</dbReference>
<dbReference type="OMA" id="VEWIMER"/>
<dbReference type="Proteomes" id="UP000443506">
    <property type="component" value="Unassembled WGS sequence"/>
</dbReference>
<dbReference type="SMR" id="A0A0D6H766"/>
<dbReference type="KEGG" id="saur:SABB_01449"/>
<organism evidence="14">
    <name type="scientific">Staphylococcus aureus</name>
    <dbReference type="NCBI Taxonomy" id="1280"/>
    <lineage>
        <taxon>Bacteria</taxon>
        <taxon>Bacillati</taxon>
        <taxon>Bacillota</taxon>
        <taxon>Bacilli</taxon>
        <taxon>Bacillales</taxon>
        <taxon>Staphylococcaceae</taxon>
        <taxon>Staphylococcus</taxon>
    </lineage>
</organism>
<reference evidence="15" key="2">
    <citation type="submission" date="2015-06" db="EMBL/GenBank/DDBJ databases">
        <authorList>
            <person name="Diene S.M."/>
            <person name="Von Dach E."/>
            <person name="Fankhauser C."/>
            <person name="Schrenzel J."/>
            <person name="Harbarth S."/>
            <person name="Francois P."/>
        </authorList>
    </citation>
    <scope>NUCLEOTIDE SEQUENCE</scope>
    <source>
        <strain evidence="15">MRSA_S26</strain>
    </source>
</reference>
<evidence type="ECO:0000313" key="10">
    <source>
        <dbReference type="EMBL" id="CAC5785828.1"/>
    </source>
</evidence>
<evidence type="ECO:0000313" key="7">
    <source>
        <dbReference type="EMBL" id="CAA4686265.1"/>
    </source>
</evidence>
<evidence type="ECO:0000313" key="25">
    <source>
        <dbReference type="Proteomes" id="UP000442782"/>
    </source>
</evidence>
<reference evidence="3 21" key="4">
    <citation type="submission" date="2017-09" db="EMBL/GenBank/DDBJ databases">
        <title>A single nucleotide polymorphism in the Staphylococcus aureus virulence regulator SaeR abolishes pathogenesis.</title>
        <authorList>
            <person name="Copin R.J."/>
            <person name="Sause W."/>
            <person name="Shopsin B."/>
            <person name="Torres V.J."/>
        </authorList>
    </citation>
    <scope>NUCLEOTIDE SEQUENCE [LARGE SCALE GENOMIC DNA]</scope>
    <source>
        <strain evidence="21">Newman</strain>
        <strain evidence="3">Newman_D2C</strain>
    </source>
</reference>
<evidence type="ECO:0000313" key="28">
    <source>
        <dbReference type="Proteomes" id="UP000459586"/>
    </source>
</evidence>
<evidence type="ECO:0000313" key="19">
    <source>
        <dbReference type="EMBL" id="RZH91628.1"/>
    </source>
</evidence>
<accession>A0A1E8WUF9</accession>
<evidence type="ECO:0000313" key="22">
    <source>
        <dbReference type="Proteomes" id="UP000293434"/>
    </source>
</evidence>
<dbReference type="Proteomes" id="UP000442782">
    <property type="component" value="Unassembled WGS sequence"/>
</dbReference>
<evidence type="ECO:0000313" key="13">
    <source>
        <dbReference type="EMBL" id="KMR38078.1"/>
    </source>
</evidence>
<dbReference type="EMBL" id="CACTOE010000006">
    <property type="protein sequence ID" value="CAA4111636.1"/>
    <property type="molecule type" value="Genomic_DNA"/>
</dbReference>
<evidence type="ECO:0000313" key="14">
    <source>
        <dbReference type="EMBL" id="KMR58269.1"/>
    </source>
</evidence>
<reference evidence="14" key="1">
    <citation type="journal article" date="2015" name="J. Infect. Dis.">
        <title>Parallel Epidemics of Community-Associated Methicillin-Resistant Staphylococcus aureus USA300 Infection in North and South America.</title>
        <authorList>
            <person name="Planet P.J."/>
            <person name="Diaz L."/>
            <person name="Kolokotronis S.O."/>
            <person name="Narechania A."/>
            <person name="Reyes J."/>
            <person name="Xing G."/>
            <person name="Rincon S."/>
            <person name="Smith H."/>
            <person name="Panesso D."/>
            <person name="Ryan C."/>
            <person name="Smith D.P."/>
            <person name="Guzman M."/>
            <person name="Zurita J."/>
            <person name="Sebra R."/>
            <person name="Deikus G."/>
            <person name="Nolan R.L."/>
            <person name="Tenover F.C."/>
            <person name="Weinstock G.M."/>
            <person name="Robinson D.A."/>
            <person name="Arias C.A."/>
        </authorList>
    </citation>
    <scope>NUCLEOTIDE SEQUENCE</scope>
    <source>
        <strain evidence="13">CA15</strain>
        <strain evidence="14">M121</strain>
    </source>
</reference>
<reference evidence="24 25" key="7">
    <citation type="submission" date="2019-12" db="EMBL/GenBank/DDBJ databases">
        <authorList>
            <consortium name="Pathogen Informatics"/>
        </authorList>
    </citation>
    <scope>NUCLEOTIDE SEQUENCE [LARGE SCALE GENOMIC DNA]</scope>
    <source>
        <strain evidence="11 34">MOS105</strain>
        <strain evidence="12">NCTC13131</strain>
        <strain evidence="5 27">S040_N01_C01</strain>
        <strain evidence="4 25">S087_N01_C01</strain>
        <strain evidence="10 33">SG160</strain>
        <strain evidence="8 29">T012_N10_C04</strain>
        <strain evidence="6 24">T012_N16_C08</strain>
        <strain evidence="7 26">T065_N03_C06</strain>
        <strain evidence="9 28">T197_A02_C01</strain>
    </source>
</reference>
<evidence type="ECO:0000313" key="16">
    <source>
        <dbReference type="EMBL" id="MVK34928.1"/>
    </source>
</evidence>
<keyword evidence="14" id="KW-0067">ATP-binding</keyword>
<dbReference type="Proteomes" id="UP000251686">
    <property type="component" value="Unassembled WGS sequence"/>
</dbReference>
<evidence type="ECO:0000313" key="12">
    <source>
        <dbReference type="EMBL" id="CAD7354028.1"/>
    </source>
</evidence>
<evidence type="ECO:0000313" key="5">
    <source>
        <dbReference type="EMBL" id="CAA4142479.1"/>
    </source>
</evidence>
<reference evidence="18 30" key="8">
    <citation type="submission" date="2020-01" db="EMBL/GenBank/DDBJ databases">
        <title>Analysis of Virulence and Antimicrobial Resistance Gene Carriage in Staphylococcus aureus Infections in Equids Using Whole Genome Sequencing.</title>
        <authorList>
            <person name="Little S.V."/>
            <person name="Hillhouse A.E."/>
            <person name="Cohen N.D."/>
            <person name="Lawhon S.D."/>
            <person name="Bryan L.K."/>
        </authorList>
    </citation>
    <scope>NUCLEOTIDE SEQUENCE [LARGE SCALE GENOMIC DNA]</scope>
    <source>
        <strain evidence="18 30">61-017</strain>
    </source>
</reference>
<evidence type="ECO:0000313" key="4">
    <source>
        <dbReference type="EMBL" id="CAA4111636.1"/>
    </source>
</evidence>
<dbReference type="EMBL" id="WPTS01000027">
    <property type="protein sequence ID" value="MVK34928.1"/>
    <property type="molecule type" value="Genomic_DNA"/>
</dbReference>
<dbReference type="EMBL" id="CAIIGD010000001">
    <property type="protein sequence ID" value="CAC8196750.1"/>
    <property type="molecule type" value="Genomic_DNA"/>
</dbReference>
<reference evidence="15" key="3">
    <citation type="journal article" date="2016" name="J. Infect. Dis.">
        <title>Comparative Genomics of Community-Associated Methicillin-Resistant Staphylococcus aureus Shows the Emergence of Clone ST8-USA300 in Geneva, Switzerland.</title>
        <authorList>
            <person name="Von Dach E."/>
            <person name="Diene S.M."/>
            <person name="Fankhauser C."/>
            <person name="Schrenzel J."/>
            <person name="Harbarth S."/>
            <person name="Francois P."/>
        </authorList>
    </citation>
    <scope>NUCLEOTIDE SEQUENCE</scope>
    <source>
        <strain evidence="15">MRSA_S26</strain>
    </source>
</reference>